<dbReference type="PROSITE" id="PS51494">
    <property type="entry name" value="SPOIVB"/>
    <property type="match status" value="1"/>
</dbReference>
<feature type="domain" description="Peptidase S55" evidence="2">
    <location>
        <begin position="1"/>
        <end position="180"/>
    </location>
</feature>
<dbReference type="SUPFAM" id="SSF50494">
    <property type="entry name" value="Trypsin-like serine proteases"/>
    <property type="match status" value="1"/>
</dbReference>
<keyword evidence="1" id="KW-0472">Membrane</keyword>
<sequence length="630" mass="67709">MGDLSARRGITTTDTGRRLRVCVAEGGRRVVRRVVVVVMLLAVVLTPLMGWAQSKPALPAIMPLREVKPGMRGIGRTVIQGQKIEEFDIEIIGTLQGGGGIIPVRHLILFRASGPMTDRSGGTAAGMSGSPLYINGRLIGALSAGYLYQPGKRDLALGTPIEEMLPVLDLPQGTARMPWPRTFVASQPFHLGARTVSRVVVADTLAQAQQVDAAGLPGTAAFIPATFPVMVSGLSPRAVGLLRQALGPAQPLLQYEQEPATFAAAPITGGSSVGILQVRGDVNYGGMCTVTLRVGDKLLICGHPWDQVGEVEYALTTSDIVTVVRTLQEPFKEGNLGDLIGKIDQDRGPGIRGIMGRMPRMLAVRVAVTDLDTGTRIEKGVQVVRRRDLAKTFAAAMALTAVDRARGQILGGGTATVKITLRAKGLPRVISRENVFYSSSDVGLASLLDLPYALNFFLYNDLAPIDPLDMNIEISLAGKRQTAAIADVTVERRELAPGERLRVRLTLRPFQEEPVPSRVIEIQIPRNYPRGPAVLVVGTGGKQIPTGGPLDHSLLQFIQEEPGPSPVSTLEEAIQLFEDYGKNTDVLLQLIPFGLPPEGSEFVKFDVFAGDVVRTDWVVQGEIQIPILIR</sequence>
<dbReference type="EMBL" id="VBAP01000037">
    <property type="protein sequence ID" value="TMI75894.1"/>
    <property type="molecule type" value="Genomic_DNA"/>
</dbReference>
<feature type="transmembrane region" description="Helical" evidence="1">
    <location>
        <begin position="34"/>
        <end position="52"/>
    </location>
</feature>
<organism evidence="3 4">
    <name type="scientific">Candidatus Segetimicrobium genomatis</name>
    <dbReference type="NCBI Taxonomy" id="2569760"/>
    <lineage>
        <taxon>Bacteria</taxon>
        <taxon>Bacillati</taxon>
        <taxon>Candidatus Sysuimicrobiota</taxon>
        <taxon>Candidatus Sysuimicrobiia</taxon>
        <taxon>Candidatus Sysuimicrobiales</taxon>
        <taxon>Candidatus Segetimicrobiaceae</taxon>
        <taxon>Candidatus Segetimicrobium</taxon>
    </lineage>
</organism>
<accession>A0A537IX44</accession>
<dbReference type="InterPro" id="IPR008763">
    <property type="entry name" value="Peptidase_S55"/>
</dbReference>
<dbReference type="InterPro" id="IPR009003">
    <property type="entry name" value="Peptidase_S1_PA"/>
</dbReference>
<evidence type="ECO:0000259" key="2">
    <source>
        <dbReference type="PROSITE" id="PS51494"/>
    </source>
</evidence>
<reference evidence="3 4" key="1">
    <citation type="journal article" date="2019" name="Nat. Microbiol.">
        <title>Mediterranean grassland soil C-N compound turnover is dependent on rainfall and depth, and is mediated by genomically divergent microorganisms.</title>
        <authorList>
            <person name="Diamond S."/>
            <person name="Andeer P.F."/>
            <person name="Li Z."/>
            <person name="Crits-Christoph A."/>
            <person name="Burstein D."/>
            <person name="Anantharaman K."/>
            <person name="Lane K.R."/>
            <person name="Thomas B.C."/>
            <person name="Pan C."/>
            <person name="Northen T.R."/>
            <person name="Banfield J.F."/>
        </authorList>
    </citation>
    <scope>NUCLEOTIDE SEQUENCE [LARGE SCALE GENOMIC DNA]</scope>
    <source>
        <strain evidence="3">NP_8</strain>
    </source>
</reference>
<protein>
    <recommendedName>
        <fullName evidence="2">Peptidase S55 domain-containing protein</fullName>
    </recommendedName>
</protein>
<dbReference type="Pfam" id="PF05580">
    <property type="entry name" value="Peptidase_S55"/>
    <property type="match status" value="1"/>
</dbReference>
<keyword evidence="1" id="KW-0812">Transmembrane</keyword>
<gene>
    <name evidence="3" type="ORF">E6H05_05420</name>
</gene>
<evidence type="ECO:0000313" key="3">
    <source>
        <dbReference type="EMBL" id="TMI75894.1"/>
    </source>
</evidence>
<dbReference type="Proteomes" id="UP000318834">
    <property type="component" value="Unassembled WGS sequence"/>
</dbReference>
<keyword evidence="1" id="KW-1133">Transmembrane helix</keyword>
<comment type="caution">
    <text evidence="3">The sequence shown here is derived from an EMBL/GenBank/DDBJ whole genome shotgun (WGS) entry which is preliminary data.</text>
</comment>
<proteinExistence type="predicted"/>
<evidence type="ECO:0000256" key="1">
    <source>
        <dbReference type="SAM" id="Phobius"/>
    </source>
</evidence>
<dbReference type="AlphaFoldDB" id="A0A537IX44"/>
<evidence type="ECO:0000313" key="4">
    <source>
        <dbReference type="Proteomes" id="UP000318834"/>
    </source>
</evidence>
<name>A0A537IX44_9BACT</name>